<dbReference type="NCBIfam" id="NF041023">
    <property type="entry name" value="PP0621_fam"/>
    <property type="match status" value="1"/>
</dbReference>
<dbReference type="Proteomes" id="UP000186110">
    <property type="component" value="Chromosome"/>
</dbReference>
<keyword evidence="2" id="KW-1185">Reference proteome</keyword>
<evidence type="ECO:0000313" key="2">
    <source>
        <dbReference type="Proteomes" id="UP000186110"/>
    </source>
</evidence>
<dbReference type="STRING" id="1484693.RS694_17015"/>
<dbReference type="InterPro" id="IPR049708">
    <property type="entry name" value="PP0621-like"/>
</dbReference>
<dbReference type="eggNOG" id="ENOG5033BBV">
    <property type="taxonomic scope" value="Bacteria"/>
</dbReference>
<proteinExistence type="predicted"/>
<evidence type="ECO:0008006" key="3">
    <source>
        <dbReference type="Google" id="ProtNLM"/>
    </source>
</evidence>
<reference evidence="1 2" key="1">
    <citation type="submission" date="2017-01" db="EMBL/GenBank/DDBJ databases">
        <authorList>
            <person name="Mah S.A."/>
            <person name="Swanson W.J."/>
            <person name="Moy G.W."/>
            <person name="Vacquier V.D."/>
        </authorList>
    </citation>
    <scope>NUCLEOTIDE SEQUENCE [LARGE SCALE GENOMIC DNA]</scope>
    <source>
        <strain evidence="1 2">DSM 22694</strain>
    </source>
</reference>
<organism evidence="1 2">
    <name type="scientific">Rhodoferax saidenbachensis</name>
    <dbReference type="NCBI Taxonomy" id="1484693"/>
    <lineage>
        <taxon>Bacteria</taxon>
        <taxon>Pseudomonadati</taxon>
        <taxon>Pseudomonadota</taxon>
        <taxon>Betaproteobacteria</taxon>
        <taxon>Burkholderiales</taxon>
        <taxon>Comamonadaceae</taxon>
        <taxon>Rhodoferax</taxon>
    </lineage>
</organism>
<sequence>MKYLLVFAVVFLVAWRWRSARTGQQLKKAQKKAAAQTAPMDMLACGQCGLHIPAQDAFAGTRGSYCSAAHLKIAEH</sequence>
<dbReference type="AlphaFoldDB" id="A0A1P8KDF0"/>
<protein>
    <recommendedName>
        <fullName evidence="3">Deaminase</fullName>
    </recommendedName>
</protein>
<dbReference type="EMBL" id="CP019239">
    <property type="protein sequence ID" value="APW44067.1"/>
    <property type="molecule type" value="Genomic_DNA"/>
</dbReference>
<evidence type="ECO:0000313" key="1">
    <source>
        <dbReference type="EMBL" id="APW44067.1"/>
    </source>
</evidence>
<dbReference type="RefSeq" id="WP_029708522.1">
    <property type="nucleotide sequence ID" value="NZ_CP019239.1"/>
</dbReference>
<gene>
    <name evidence="1" type="ORF">RS694_17015</name>
</gene>
<accession>A0A1P8KDF0</accession>
<dbReference type="KEGG" id="rsb:RS694_17015"/>
<name>A0A1P8KDF0_9BURK</name>